<dbReference type="Proteomes" id="UP001457282">
    <property type="component" value="Unassembled WGS sequence"/>
</dbReference>
<sequence>MAAIAPPTSSFSKASLCPSSTKSPNPISRFTLPYSLFHTHHSVLSTSPTLSLPKPPPPPPPPPPLPLQTQHL</sequence>
<gene>
    <name evidence="2" type="ORF">M0R45_025045</name>
</gene>
<comment type="caution">
    <text evidence="2">The sequence shown here is derived from an EMBL/GenBank/DDBJ whole genome shotgun (WGS) entry which is preliminary data.</text>
</comment>
<evidence type="ECO:0000313" key="2">
    <source>
        <dbReference type="EMBL" id="KAK9927879.1"/>
    </source>
</evidence>
<dbReference type="AlphaFoldDB" id="A0AAW1WST9"/>
<feature type="region of interest" description="Disordered" evidence="1">
    <location>
        <begin position="1"/>
        <end position="24"/>
    </location>
</feature>
<accession>A0AAW1WST9</accession>
<proteinExistence type="predicted"/>
<feature type="compositionally biased region" description="Pro residues" evidence="1">
    <location>
        <begin position="53"/>
        <end position="66"/>
    </location>
</feature>
<name>A0AAW1WST9_RUBAR</name>
<reference evidence="2 3" key="1">
    <citation type="journal article" date="2023" name="G3 (Bethesda)">
        <title>A chromosome-length genome assembly and annotation of blackberry (Rubus argutus, cv. 'Hillquist').</title>
        <authorList>
            <person name="Bruna T."/>
            <person name="Aryal R."/>
            <person name="Dudchenko O."/>
            <person name="Sargent D.J."/>
            <person name="Mead D."/>
            <person name="Buti M."/>
            <person name="Cavallini A."/>
            <person name="Hytonen T."/>
            <person name="Andres J."/>
            <person name="Pham M."/>
            <person name="Weisz D."/>
            <person name="Mascagni F."/>
            <person name="Usai G."/>
            <person name="Natali L."/>
            <person name="Bassil N."/>
            <person name="Fernandez G.E."/>
            <person name="Lomsadze A."/>
            <person name="Armour M."/>
            <person name="Olukolu B."/>
            <person name="Poorten T."/>
            <person name="Britton C."/>
            <person name="Davik J."/>
            <person name="Ashrafi H."/>
            <person name="Aiden E.L."/>
            <person name="Borodovsky M."/>
            <person name="Worthington M."/>
        </authorList>
    </citation>
    <scope>NUCLEOTIDE SEQUENCE [LARGE SCALE GENOMIC DNA]</scope>
    <source>
        <strain evidence="2">PI 553951</strain>
    </source>
</reference>
<evidence type="ECO:0000256" key="1">
    <source>
        <dbReference type="SAM" id="MobiDB-lite"/>
    </source>
</evidence>
<keyword evidence="3" id="KW-1185">Reference proteome</keyword>
<feature type="compositionally biased region" description="Polar residues" evidence="1">
    <location>
        <begin position="7"/>
        <end position="24"/>
    </location>
</feature>
<feature type="region of interest" description="Disordered" evidence="1">
    <location>
        <begin position="45"/>
        <end position="72"/>
    </location>
</feature>
<organism evidence="2 3">
    <name type="scientific">Rubus argutus</name>
    <name type="common">Southern blackberry</name>
    <dbReference type="NCBI Taxonomy" id="59490"/>
    <lineage>
        <taxon>Eukaryota</taxon>
        <taxon>Viridiplantae</taxon>
        <taxon>Streptophyta</taxon>
        <taxon>Embryophyta</taxon>
        <taxon>Tracheophyta</taxon>
        <taxon>Spermatophyta</taxon>
        <taxon>Magnoliopsida</taxon>
        <taxon>eudicotyledons</taxon>
        <taxon>Gunneridae</taxon>
        <taxon>Pentapetalae</taxon>
        <taxon>rosids</taxon>
        <taxon>fabids</taxon>
        <taxon>Rosales</taxon>
        <taxon>Rosaceae</taxon>
        <taxon>Rosoideae</taxon>
        <taxon>Rosoideae incertae sedis</taxon>
        <taxon>Rubus</taxon>
    </lineage>
</organism>
<evidence type="ECO:0000313" key="3">
    <source>
        <dbReference type="Proteomes" id="UP001457282"/>
    </source>
</evidence>
<dbReference type="EMBL" id="JBEDUW010000005">
    <property type="protein sequence ID" value="KAK9927879.1"/>
    <property type="molecule type" value="Genomic_DNA"/>
</dbReference>
<protein>
    <submittedName>
        <fullName evidence="2">Uncharacterized protein</fullName>
    </submittedName>
</protein>